<dbReference type="EMBL" id="JAQOSQ010000003">
    <property type="protein sequence ID" value="MDJ1182640.1"/>
    <property type="molecule type" value="Genomic_DNA"/>
</dbReference>
<evidence type="ECO:0000313" key="1">
    <source>
        <dbReference type="EMBL" id="MDJ1182640.1"/>
    </source>
</evidence>
<sequence>MRSPTRLYCDTWFDCAQYTHVVWWAIAQFNADERSTKLTLI</sequence>
<keyword evidence="2" id="KW-1185">Reference proteome</keyword>
<evidence type="ECO:0000313" key="2">
    <source>
        <dbReference type="Proteomes" id="UP001232992"/>
    </source>
</evidence>
<proteinExistence type="predicted"/>
<name>A0ABT7BTY0_9CYAN</name>
<accession>A0ABT7BTY0</accession>
<comment type="caution">
    <text evidence="1">The sequence shown here is derived from an EMBL/GenBank/DDBJ whole genome shotgun (WGS) entry which is preliminary data.</text>
</comment>
<reference evidence="1 2" key="1">
    <citation type="submission" date="2023-01" db="EMBL/GenBank/DDBJ databases">
        <title>Novel diversity within Roseofilum (Cyanobacteria; Desertifilaceae) from marine benthic mats with descriptions of four novel species.</title>
        <authorList>
            <person name="Wang Y."/>
            <person name="Berthold D.E."/>
            <person name="Hu J."/>
            <person name="Lefler F.W."/>
            <person name="Laughinghouse H.D. IV."/>
        </authorList>
    </citation>
    <scope>NUCLEOTIDE SEQUENCE [LARGE SCALE GENOMIC DNA]</scope>
    <source>
        <strain evidence="1 2">BLCC-M143</strain>
    </source>
</reference>
<organism evidence="1 2">
    <name type="scientific">Roseofilum casamattae BLCC-M143</name>
    <dbReference type="NCBI Taxonomy" id="3022442"/>
    <lineage>
        <taxon>Bacteria</taxon>
        <taxon>Bacillati</taxon>
        <taxon>Cyanobacteriota</taxon>
        <taxon>Cyanophyceae</taxon>
        <taxon>Desertifilales</taxon>
        <taxon>Desertifilaceae</taxon>
        <taxon>Roseofilum</taxon>
        <taxon>Roseofilum casamattae</taxon>
    </lineage>
</organism>
<protein>
    <submittedName>
        <fullName evidence="1">Uncharacterized protein</fullName>
    </submittedName>
</protein>
<dbReference type="RefSeq" id="WP_283757292.1">
    <property type="nucleotide sequence ID" value="NZ_JAQOSQ010000003.1"/>
</dbReference>
<gene>
    <name evidence="1" type="ORF">PMH09_05480</name>
</gene>
<dbReference type="Proteomes" id="UP001232992">
    <property type="component" value="Unassembled WGS sequence"/>
</dbReference>